<proteinExistence type="predicted"/>
<name>A0A1M3L5R4_9BACT</name>
<sequence length="136" mass="15279">MTTRCTMKNRFLPDARAFEYIDASLREAEKIRGVPDGTFGIAATRDAFSITAECTCELYRTDSGFMMAVTPGLLCTIASDIMKHDRYGEYFHRQLVSHQIARTIGRISVMRNRRVGEKWAQLHGITPNHAPAVPAT</sequence>
<dbReference type="EMBL" id="MKVH01000003">
    <property type="protein sequence ID" value="OJX60897.1"/>
    <property type="molecule type" value="Genomic_DNA"/>
</dbReference>
<dbReference type="Proteomes" id="UP000184233">
    <property type="component" value="Unassembled WGS sequence"/>
</dbReference>
<reference evidence="1 2" key="1">
    <citation type="submission" date="2016-09" db="EMBL/GenBank/DDBJ databases">
        <title>Genome-resolved meta-omics ties microbial dynamics to process performance in biotechnology for thiocyanate degradation.</title>
        <authorList>
            <person name="Kantor R.S."/>
            <person name="Huddy R.J."/>
            <person name="Iyer R."/>
            <person name="Thomas B.C."/>
            <person name="Brown C.T."/>
            <person name="Anantharaman K."/>
            <person name="Tringe S."/>
            <person name="Hettich R.L."/>
            <person name="Harrison S.T."/>
            <person name="Banfield J.F."/>
        </authorList>
    </citation>
    <scope>NUCLEOTIDE SEQUENCE [LARGE SCALE GENOMIC DNA]</scope>
    <source>
        <strain evidence="1">59-99</strain>
    </source>
</reference>
<evidence type="ECO:0000313" key="1">
    <source>
        <dbReference type="EMBL" id="OJX60897.1"/>
    </source>
</evidence>
<evidence type="ECO:0000313" key="2">
    <source>
        <dbReference type="Proteomes" id="UP000184233"/>
    </source>
</evidence>
<accession>A0A1M3L5R4</accession>
<comment type="caution">
    <text evidence="1">The sequence shown here is derived from an EMBL/GenBank/DDBJ whole genome shotgun (WGS) entry which is preliminary data.</text>
</comment>
<dbReference type="AlphaFoldDB" id="A0A1M3L5R4"/>
<organism evidence="1 2">
    <name type="scientific">Candidatus Kapaibacterium thiocyanatum</name>
    <dbReference type="NCBI Taxonomy" id="1895771"/>
    <lineage>
        <taxon>Bacteria</taxon>
        <taxon>Pseudomonadati</taxon>
        <taxon>Candidatus Kapaibacteriota</taxon>
        <taxon>Candidatus Kapaibacteriia</taxon>
        <taxon>Candidatus Kapaibacteriales</taxon>
        <taxon>Candidatus Kapaibacteriaceae</taxon>
        <taxon>Candidatus Kapaibacterium</taxon>
    </lineage>
</organism>
<protein>
    <submittedName>
        <fullName evidence="1">Uncharacterized protein</fullName>
    </submittedName>
</protein>
<gene>
    <name evidence="1" type="ORF">BGO89_04855</name>
</gene>